<evidence type="ECO:0000313" key="2">
    <source>
        <dbReference type="Proteomes" id="UP000515158"/>
    </source>
</evidence>
<accession>A0A6P9A6R8</accession>
<keyword evidence="2" id="KW-1185">Reference proteome</keyword>
<dbReference type="InParanoid" id="A0A6P9A6R8"/>
<keyword evidence="1" id="KW-0812">Transmembrane</keyword>
<feature type="transmembrane region" description="Helical" evidence="1">
    <location>
        <begin position="94"/>
        <end position="115"/>
    </location>
</feature>
<dbReference type="GeneID" id="117652425"/>
<reference evidence="3" key="1">
    <citation type="submission" date="2025-08" db="UniProtKB">
        <authorList>
            <consortium name="RefSeq"/>
        </authorList>
    </citation>
    <scope>IDENTIFICATION</scope>
    <source>
        <tissue evidence="3">Total insect</tissue>
    </source>
</reference>
<dbReference type="KEGG" id="tpal:117652425"/>
<keyword evidence="1" id="KW-0472">Membrane</keyword>
<feature type="transmembrane region" description="Helical" evidence="1">
    <location>
        <begin position="25"/>
        <end position="50"/>
    </location>
</feature>
<sequence>MAVIQRLSWLPRLDRGCWCCPLETFCLVFGYFSVVTSLVVMVVMLVAISIGTPYDWGFLIVARVILAMTFEGFICFVLSVICIMGVHQRRQSNLMPFVIFLHLRAVVAIHLAIWVGTEVPVVTLPGTLPLVGFIIYPLLCVNSLRIKFAEEDLERACMSVPSAPGKNNIDHNLDNNRAHCV</sequence>
<dbReference type="Proteomes" id="UP000515158">
    <property type="component" value="Unplaced"/>
</dbReference>
<evidence type="ECO:0000256" key="1">
    <source>
        <dbReference type="SAM" id="Phobius"/>
    </source>
</evidence>
<keyword evidence="1" id="KW-1133">Transmembrane helix</keyword>
<organism evidence="3">
    <name type="scientific">Thrips palmi</name>
    <name type="common">Melon thrips</name>
    <dbReference type="NCBI Taxonomy" id="161013"/>
    <lineage>
        <taxon>Eukaryota</taxon>
        <taxon>Metazoa</taxon>
        <taxon>Ecdysozoa</taxon>
        <taxon>Arthropoda</taxon>
        <taxon>Hexapoda</taxon>
        <taxon>Insecta</taxon>
        <taxon>Pterygota</taxon>
        <taxon>Neoptera</taxon>
        <taxon>Paraneoptera</taxon>
        <taxon>Thysanoptera</taxon>
        <taxon>Terebrantia</taxon>
        <taxon>Thripoidea</taxon>
        <taxon>Thripidae</taxon>
        <taxon>Thrips</taxon>
    </lineage>
</organism>
<name>A0A6P9A6R8_THRPL</name>
<gene>
    <name evidence="3" type="primary">LOC117652425</name>
</gene>
<evidence type="ECO:0000313" key="3">
    <source>
        <dbReference type="RefSeq" id="XP_034253215.1"/>
    </source>
</evidence>
<feature type="transmembrane region" description="Helical" evidence="1">
    <location>
        <begin position="121"/>
        <end position="139"/>
    </location>
</feature>
<dbReference type="AlphaFoldDB" id="A0A6P9A6R8"/>
<feature type="transmembrane region" description="Helical" evidence="1">
    <location>
        <begin position="56"/>
        <end position="82"/>
    </location>
</feature>
<proteinExistence type="predicted"/>
<dbReference type="RefSeq" id="XP_034253215.1">
    <property type="nucleotide sequence ID" value="XM_034397324.1"/>
</dbReference>
<protein>
    <submittedName>
        <fullName evidence="3">Uncharacterized protein LOC117652425</fullName>
    </submittedName>
</protein>